<feature type="region of interest" description="Disordered" evidence="1">
    <location>
        <begin position="461"/>
        <end position="508"/>
    </location>
</feature>
<evidence type="ECO:0000256" key="1">
    <source>
        <dbReference type="SAM" id="MobiDB-lite"/>
    </source>
</evidence>
<feature type="compositionally biased region" description="Basic and acidic residues" evidence="1">
    <location>
        <begin position="547"/>
        <end position="557"/>
    </location>
</feature>
<evidence type="ECO:0000259" key="2">
    <source>
        <dbReference type="Pfam" id="PF03184"/>
    </source>
</evidence>
<dbReference type="InterPro" id="IPR004875">
    <property type="entry name" value="DDE_SF_endonuclease_dom"/>
</dbReference>
<dbReference type="Pfam" id="PF03184">
    <property type="entry name" value="DDE_1"/>
    <property type="match status" value="1"/>
</dbReference>
<feature type="domain" description="DDE-1" evidence="2">
    <location>
        <begin position="217"/>
        <end position="382"/>
    </location>
</feature>
<feature type="non-terminal residue" evidence="3">
    <location>
        <position position="1"/>
    </location>
</feature>
<dbReference type="PANTHER" id="PTHR19303:SF71">
    <property type="entry name" value="ZINC FINGER PHD-TYPE DOMAIN-CONTAINING PROTEIN"/>
    <property type="match status" value="1"/>
</dbReference>
<dbReference type="PANTHER" id="PTHR19303">
    <property type="entry name" value="TRANSPOSON"/>
    <property type="match status" value="1"/>
</dbReference>
<reference evidence="3" key="1">
    <citation type="journal article" date="2018" name="PLoS Negl. Trop. Dis.">
        <title>Sialome diversity of ticks revealed by RNAseq of single tick salivary glands.</title>
        <authorList>
            <person name="Perner J."/>
            <person name="Kropackova S."/>
            <person name="Kopacek P."/>
            <person name="Ribeiro J.M."/>
        </authorList>
    </citation>
    <scope>NUCLEOTIDE SEQUENCE</scope>
    <source>
        <strain evidence="3">Siblings of single egg batch collected in Ceske Budejovice</strain>
        <tissue evidence="3">Salivary glands</tissue>
    </source>
</reference>
<dbReference type="Gene3D" id="3.30.420.10">
    <property type="entry name" value="Ribonuclease H-like superfamily/Ribonuclease H"/>
    <property type="match status" value="1"/>
</dbReference>
<dbReference type="InterPro" id="IPR050863">
    <property type="entry name" value="CenT-Element_Derived"/>
</dbReference>
<sequence>KRKHPDRAQTSNNLILDAVRLVCDEKKSIRDVAEAFEISKSSLGRAVKKYRECGDTGGIMFKSNLVCGMVFTTEDEVLLKEYLLKASKMHYGLTRMQVRSLAYEFATALKRKCPASWEQKKVPGRDWFMGFMDRHPELSLRSPEATSLGRATSFNKNNVDAFLSNLKSVYDRYKLTPDRIYNCDETGFTTAHNPPKVVAARGEKQIGQVTSAERGELVTVLCTVNAIGNALPPVFIFPRVRFKDFFLKGAPAGSFGLASKSGWMSSELFLLALEHTVRHTKCSKEEPILLILDNHESHVSINTINKAKESGVILLTFPPHCSHRLQPLDVSVYGPFKSRYNAACNDWLINNPGKTISIHNVAQLVGSAYVLTVTQKNIISGFQKTGIWPFNSEPFTSDDYMMSSVTDRPLTSVSGEVSRQTATITEKTDSASRLESDLNFETNGHGASNVSTDVFPPTVANAASTSTASPSRIVPSDLRPYPKAAPRKTGQKGRKKGRTKVLTDTPEKHAIEQEAAERLARQSLKKRALITAKTVATTRPKKKRRLQKEFSSSREDDTVAVAFDDSDSDMSGSDNERRDISEADCPNKTFQVTKGDFVLVRFGKKKSDVYYTGRVESSDNIDVSVQFLRKKEESSKFYFPPQKDIGTVPITDIVMKLPAPKTIGGTKRLQACFKFDVELSAFNVR</sequence>
<dbReference type="GO" id="GO:0003677">
    <property type="term" value="F:DNA binding"/>
    <property type="evidence" value="ECO:0007669"/>
    <property type="project" value="TreeGrafter"/>
</dbReference>
<dbReference type="AlphaFoldDB" id="A0A147BB25"/>
<proteinExistence type="predicted"/>
<feature type="compositionally biased region" description="Low complexity" evidence="1">
    <location>
        <begin position="461"/>
        <end position="471"/>
    </location>
</feature>
<feature type="region of interest" description="Disordered" evidence="1">
    <location>
        <begin position="411"/>
        <end position="433"/>
    </location>
</feature>
<dbReference type="GO" id="GO:0005634">
    <property type="term" value="C:nucleus"/>
    <property type="evidence" value="ECO:0007669"/>
    <property type="project" value="TreeGrafter"/>
</dbReference>
<dbReference type="InterPro" id="IPR036397">
    <property type="entry name" value="RNaseH_sf"/>
</dbReference>
<name>A0A147BB25_IXORI</name>
<accession>A0A147BB25</accession>
<feature type="compositionally biased region" description="Polar residues" evidence="1">
    <location>
        <begin position="411"/>
        <end position="425"/>
    </location>
</feature>
<feature type="compositionally biased region" description="Basic residues" evidence="1">
    <location>
        <begin position="485"/>
        <end position="499"/>
    </location>
</feature>
<organism evidence="3">
    <name type="scientific">Ixodes ricinus</name>
    <name type="common">Common tick</name>
    <name type="synonym">Acarus ricinus</name>
    <dbReference type="NCBI Taxonomy" id="34613"/>
    <lineage>
        <taxon>Eukaryota</taxon>
        <taxon>Metazoa</taxon>
        <taxon>Ecdysozoa</taxon>
        <taxon>Arthropoda</taxon>
        <taxon>Chelicerata</taxon>
        <taxon>Arachnida</taxon>
        <taxon>Acari</taxon>
        <taxon>Parasitiformes</taxon>
        <taxon>Ixodida</taxon>
        <taxon>Ixodoidea</taxon>
        <taxon>Ixodidae</taxon>
        <taxon>Ixodinae</taxon>
        <taxon>Ixodes</taxon>
    </lineage>
</organism>
<dbReference type="EMBL" id="GEGO01007436">
    <property type="protein sequence ID" value="JAR87968.1"/>
    <property type="molecule type" value="Transcribed_RNA"/>
</dbReference>
<feature type="region of interest" description="Disordered" evidence="1">
    <location>
        <begin position="532"/>
        <end position="582"/>
    </location>
</feature>
<protein>
    <submittedName>
        <fullName evidence="3">Putative tick transposon</fullName>
    </submittedName>
</protein>
<evidence type="ECO:0000313" key="3">
    <source>
        <dbReference type="EMBL" id="JAR87968.1"/>
    </source>
</evidence>